<dbReference type="EMBL" id="GBXM01024926">
    <property type="protein sequence ID" value="JAH83651.1"/>
    <property type="molecule type" value="Transcribed_RNA"/>
</dbReference>
<dbReference type="AlphaFoldDB" id="A0A0E9VZY7"/>
<reference evidence="1" key="2">
    <citation type="journal article" date="2015" name="Fish Shellfish Immunol.">
        <title>Early steps in the European eel (Anguilla anguilla)-Vibrio vulnificus interaction in the gills: Role of the RtxA13 toxin.</title>
        <authorList>
            <person name="Callol A."/>
            <person name="Pajuelo D."/>
            <person name="Ebbesson L."/>
            <person name="Teles M."/>
            <person name="MacKenzie S."/>
            <person name="Amaro C."/>
        </authorList>
    </citation>
    <scope>NUCLEOTIDE SEQUENCE</scope>
</reference>
<reference evidence="1" key="1">
    <citation type="submission" date="2014-11" db="EMBL/GenBank/DDBJ databases">
        <authorList>
            <person name="Amaro Gonzalez C."/>
        </authorList>
    </citation>
    <scope>NUCLEOTIDE SEQUENCE</scope>
</reference>
<organism evidence="1">
    <name type="scientific">Anguilla anguilla</name>
    <name type="common">European freshwater eel</name>
    <name type="synonym">Muraena anguilla</name>
    <dbReference type="NCBI Taxonomy" id="7936"/>
    <lineage>
        <taxon>Eukaryota</taxon>
        <taxon>Metazoa</taxon>
        <taxon>Chordata</taxon>
        <taxon>Craniata</taxon>
        <taxon>Vertebrata</taxon>
        <taxon>Euteleostomi</taxon>
        <taxon>Actinopterygii</taxon>
        <taxon>Neopterygii</taxon>
        <taxon>Teleostei</taxon>
        <taxon>Anguilliformes</taxon>
        <taxon>Anguillidae</taxon>
        <taxon>Anguilla</taxon>
    </lineage>
</organism>
<sequence>MTSLCRFVQYPFILLRNLVFVP</sequence>
<name>A0A0E9VZY7_ANGAN</name>
<proteinExistence type="predicted"/>
<evidence type="ECO:0000313" key="1">
    <source>
        <dbReference type="EMBL" id="JAH83651.1"/>
    </source>
</evidence>
<protein>
    <submittedName>
        <fullName evidence="1">Uncharacterized protein</fullName>
    </submittedName>
</protein>
<accession>A0A0E9VZY7</accession>